<dbReference type="InterPro" id="IPR023750">
    <property type="entry name" value="RbsD-like_sf"/>
</dbReference>
<dbReference type="SUPFAM" id="SSF102546">
    <property type="entry name" value="RbsD-like"/>
    <property type="match status" value="1"/>
</dbReference>
<name>A0A381XZI8_9ZZZZ</name>
<dbReference type="PANTHER" id="PTHR31690:SF4">
    <property type="entry name" value="FUCOSE MUTAROTASE"/>
    <property type="match status" value="1"/>
</dbReference>
<evidence type="ECO:0000256" key="3">
    <source>
        <dbReference type="ARBA" id="ARBA00038859"/>
    </source>
</evidence>
<dbReference type="EC" id="5.1.3.29" evidence="3"/>
<evidence type="ECO:0000256" key="2">
    <source>
        <dbReference type="ARBA" id="ARBA00036324"/>
    </source>
</evidence>
<dbReference type="InterPro" id="IPR007721">
    <property type="entry name" value="RbsD_FucU"/>
</dbReference>
<dbReference type="InterPro" id="IPR050443">
    <property type="entry name" value="RbsD/FucU_mutarotase"/>
</dbReference>
<reference evidence="4" key="1">
    <citation type="submission" date="2018-05" db="EMBL/GenBank/DDBJ databases">
        <authorList>
            <person name="Lanie J.A."/>
            <person name="Ng W.-L."/>
            <person name="Kazmierczak K.M."/>
            <person name="Andrzejewski T.M."/>
            <person name="Davidsen T.M."/>
            <person name="Wayne K.J."/>
            <person name="Tettelin H."/>
            <person name="Glass J.I."/>
            <person name="Rusch D."/>
            <person name="Podicherti R."/>
            <person name="Tsui H.-C.T."/>
            <person name="Winkler M.E."/>
        </authorList>
    </citation>
    <scope>NUCLEOTIDE SEQUENCE</scope>
</reference>
<gene>
    <name evidence="4" type="ORF">METZ01_LOCUS122904</name>
</gene>
<keyword evidence="1" id="KW-0413">Isomerase</keyword>
<dbReference type="EMBL" id="UINC01016912">
    <property type="protein sequence ID" value="SVA70050.1"/>
    <property type="molecule type" value="Genomic_DNA"/>
</dbReference>
<dbReference type="PANTHER" id="PTHR31690">
    <property type="entry name" value="FUCOSE MUTAROTASE"/>
    <property type="match status" value="1"/>
</dbReference>
<accession>A0A381XZI8</accession>
<dbReference type="GO" id="GO:0036373">
    <property type="term" value="F:L-fucose mutarotase activity"/>
    <property type="evidence" value="ECO:0007669"/>
    <property type="project" value="UniProtKB-EC"/>
</dbReference>
<evidence type="ECO:0000256" key="1">
    <source>
        <dbReference type="ARBA" id="ARBA00023235"/>
    </source>
</evidence>
<proteinExistence type="predicted"/>
<dbReference type="GO" id="GO:0006004">
    <property type="term" value="P:fucose metabolic process"/>
    <property type="evidence" value="ECO:0007669"/>
    <property type="project" value="TreeGrafter"/>
</dbReference>
<dbReference type="Gene3D" id="3.40.1650.10">
    <property type="entry name" value="RbsD-like domain"/>
    <property type="match status" value="1"/>
</dbReference>
<evidence type="ECO:0000313" key="4">
    <source>
        <dbReference type="EMBL" id="SVA70050.1"/>
    </source>
</evidence>
<dbReference type="GO" id="GO:0042806">
    <property type="term" value="F:fucose binding"/>
    <property type="evidence" value="ECO:0007669"/>
    <property type="project" value="TreeGrafter"/>
</dbReference>
<sequence>MLKNLDPLLTPELLYVLRAMGHGDVLTIVDRNFPADSVASTTVHGSLIRLDGAGIPEAARAVFSVFPLDSFVDAPIHYMEVVGEPETILEVHKDLHNIALENSDREWKMESVERHEFYAQSRNTYAVVATSETRPYGCFMITKGVIGADGNVV</sequence>
<organism evidence="4">
    <name type="scientific">marine metagenome</name>
    <dbReference type="NCBI Taxonomy" id="408172"/>
    <lineage>
        <taxon>unclassified sequences</taxon>
        <taxon>metagenomes</taxon>
        <taxon>ecological metagenomes</taxon>
    </lineage>
</organism>
<dbReference type="AlphaFoldDB" id="A0A381XZI8"/>
<comment type="catalytic activity">
    <reaction evidence="2">
        <text>alpha-L-fucose = beta-L-fucose</text>
        <dbReference type="Rhea" id="RHEA:25580"/>
        <dbReference type="ChEBI" id="CHEBI:42548"/>
        <dbReference type="ChEBI" id="CHEBI:42589"/>
        <dbReference type="EC" id="5.1.3.29"/>
    </reaction>
</comment>
<protein>
    <recommendedName>
        <fullName evidence="3">L-fucose mutarotase</fullName>
        <ecNumber evidence="3">5.1.3.29</ecNumber>
    </recommendedName>
</protein>
<dbReference type="Pfam" id="PF05025">
    <property type="entry name" value="RbsD_FucU"/>
    <property type="match status" value="1"/>
</dbReference>